<evidence type="ECO:0000313" key="2">
    <source>
        <dbReference type="EMBL" id="GFH13965.1"/>
    </source>
</evidence>
<name>A0A699YXK5_HAELA</name>
<comment type="caution">
    <text evidence="2">The sequence shown here is derived from an EMBL/GenBank/DDBJ whole genome shotgun (WGS) entry which is preliminary data.</text>
</comment>
<dbReference type="EMBL" id="BLLF01000672">
    <property type="protein sequence ID" value="GFH13965.1"/>
    <property type="molecule type" value="Genomic_DNA"/>
</dbReference>
<dbReference type="Proteomes" id="UP000485058">
    <property type="component" value="Unassembled WGS sequence"/>
</dbReference>
<sequence>MDSTLPHEIAPGCQAQAPPLLAAMTTSAVDSPRLSPAAALFIPTNRTSTSPVAPEVNKPQLPDEGVPSGP</sequence>
<organism evidence="2 3">
    <name type="scientific">Haematococcus lacustris</name>
    <name type="common">Green alga</name>
    <name type="synonym">Haematococcus pluvialis</name>
    <dbReference type="NCBI Taxonomy" id="44745"/>
    <lineage>
        <taxon>Eukaryota</taxon>
        <taxon>Viridiplantae</taxon>
        <taxon>Chlorophyta</taxon>
        <taxon>core chlorophytes</taxon>
        <taxon>Chlorophyceae</taxon>
        <taxon>CS clade</taxon>
        <taxon>Chlamydomonadales</taxon>
        <taxon>Haematococcaceae</taxon>
        <taxon>Haematococcus</taxon>
    </lineage>
</organism>
<feature type="region of interest" description="Disordered" evidence="1">
    <location>
        <begin position="42"/>
        <end position="70"/>
    </location>
</feature>
<evidence type="ECO:0000256" key="1">
    <source>
        <dbReference type="SAM" id="MobiDB-lite"/>
    </source>
</evidence>
<reference evidence="2 3" key="1">
    <citation type="submission" date="2020-02" db="EMBL/GenBank/DDBJ databases">
        <title>Draft genome sequence of Haematococcus lacustris strain NIES-144.</title>
        <authorList>
            <person name="Morimoto D."/>
            <person name="Nakagawa S."/>
            <person name="Yoshida T."/>
            <person name="Sawayama S."/>
        </authorList>
    </citation>
    <scope>NUCLEOTIDE SEQUENCE [LARGE SCALE GENOMIC DNA]</scope>
    <source>
        <strain evidence="2 3">NIES-144</strain>
    </source>
</reference>
<gene>
    <name evidence="2" type="ORF">HaLaN_09934</name>
</gene>
<proteinExistence type="predicted"/>
<protein>
    <submittedName>
        <fullName evidence="2">Uncharacterized protein</fullName>
    </submittedName>
</protein>
<evidence type="ECO:0000313" key="3">
    <source>
        <dbReference type="Proteomes" id="UP000485058"/>
    </source>
</evidence>
<dbReference type="AlphaFoldDB" id="A0A699YXK5"/>
<keyword evidence="3" id="KW-1185">Reference proteome</keyword>
<accession>A0A699YXK5</accession>